<reference evidence="2" key="1">
    <citation type="submission" date="2020-01" db="EMBL/GenBank/DDBJ databases">
        <authorList>
            <consortium name="DOE Joint Genome Institute"/>
            <person name="Haridas S."/>
            <person name="Albert R."/>
            <person name="Binder M."/>
            <person name="Bloem J."/>
            <person name="Labutti K."/>
            <person name="Salamov A."/>
            <person name="Andreopoulos B."/>
            <person name="Baker S.E."/>
            <person name="Barry K."/>
            <person name="Bills G."/>
            <person name="Bluhm B.H."/>
            <person name="Cannon C."/>
            <person name="Castanera R."/>
            <person name="Culley D.E."/>
            <person name="Daum C."/>
            <person name="Ezra D."/>
            <person name="Gonzalez J.B."/>
            <person name="Henrissat B."/>
            <person name="Kuo A."/>
            <person name="Liang C."/>
            <person name="Lipzen A."/>
            <person name="Lutzoni F."/>
            <person name="Magnuson J."/>
            <person name="Mondo S."/>
            <person name="Nolan M."/>
            <person name="Ohm R."/>
            <person name="Pangilinan J."/>
            <person name="Park H.-J."/>
            <person name="Ramirez L."/>
            <person name="Alfaro M."/>
            <person name="Sun H."/>
            <person name="Tritt A."/>
            <person name="Yoshinaga Y."/>
            <person name="Zwiers L.-H."/>
            <person name="Turgeon B.G."/>
            <person name="Goodwin S.B."/>
            <person name="Spatafora J.W."/>
            <person name="Crous P.W."/>
            <person name="Grigoriev I.V."/>
        </authorList>
    </citation>
    <scope>NUCLEOTIDE SEQUENCE</scope>
    <source>
        <strain evidence="2">P77</strain>
    </source>
</reference>
<sequence length="112" mass="12246">NTYNHRILKTALPVRSAVLKQDTGGLVVRWVTTSASPLLYVLFFFLHVKNLAERRAVCGLVGVLVGLGYKSHARPVYYGCASTISSISTRQSFKIARSGRVAAGELVKPKQN</sequence>
<keyword evidence="3" id="KW-1185">Reference proteome</keyword>
<gene>
    <name evidence="2" type="ORF">BDW02DRAFT_510821</name>
</gene>
<keyword evidence="1" id="KW-0472">Membrane</keyword>
<feature type="non-terminal residue" evidence="2">
    <location>
        <position position="1"/>
    </location>
</feature>
<feature type="transmembrane region" description="Helical" evidence="1">
    <location>
        <begin position="27"/>
        <end position="46"/>
    </location>
</feature>
<keyword evidence="1" id="KW-1133">Transmembrane helix</keyword>
<dbReference type="Proteomes" id="UP000800040">
    <property type="component" value="Unassembled WGS sequence"/>
</dbReference>
<evidence type="ECO:0000256" key="1">
    <source>
        <dbReference type="SAM" id="Phobius"/>
    </source>
</evidence>
<dbReference type="AlphaFoldDB" id="A0A6A5JXR8"/>
<protein>
    <submittedName>
        <fullName evidence="2">Uncharacterized protein</fullName>
    </submittedName>
</protein>
<keyword evidence="1" id="KW-0812">Transmembrane</keyword>
<accession>A0A6A5JXR8</accession>
<name>A0A6A5JXR8_9PLEO</name>
<evidence type="ECO:0000313" key="2">
    <source>
        <dbReference type="EMBL" id="KAF1829069.1"/>
    </source>
</evidence>
<evidence type="ECO:0000313" key="3">
    <source>
        <dbReference type="Proteomes" id="UP000800040"/>
    </source>
</evidence>
<proteinExistence type="predicted"/>
<dbReference type="OrthoDB" id="3695292at2759"/>
<organism evidence="2 3">
    <name type="scientific">Decorospora gaudefroyi</name>
    <dbReference type="NCBI Taxonomy" id="184978"/>
    <lineage>
        <taxon>Eukaryota</taxon>
        <taxon>Fungi</taxon>
        <taxon>Dikarya</taxon>
        <taxon>Ascomycota</taxon>
        <taxon>Pezizomycotina</taxon>
        <taxon>Dothideomycetes</taxon>
        <taxon>Pleosporomycetidae</taxon>
        <taxon>Pleosporales</taxon>
        <taxon>Pleosporineae</taxon>
        <taxon>Pleosporaceae</taxon>
        <taxon>Decorospora</taxon>
    </lineage>
</organism>
<dbReference type="EMBL" id="ML975469">
    <property type="protein sequence ID" value="KAF1829069.1"/>
    <property type="molecule type" value="Genomic_DNA"/>
</dbReference>